<dbReference type="Gene3D" id="3.40.50.2020">
    <property type="match status" value="1"/>
</dbReference>
<keyword evidence="5" id="KW-0660">Purine salvage</keyword>
<evidence type="ECO:0000313" key="8">
    <source>
        <dbReference type="EMBL" id="MPM86170.1"/>
    </source>
</evidence>
<dbReference type="EC" id="2.4.2.10" evidence="2"/>
<dbReference type="EMBL" id="VSSQ01034282">
    <property type="protein sequence ID" value="MPM86170.1"/>
    <property type="molecule type" value="Genomic_DNA"/>
</dbReference>
<reference evidence="8" key="1">
    <citation type="submission" date="2019-08" db="EMBL/GenBank/DDBJ databases">
        <authorList>
            <person name="Kucharzyk K."/>
            <person name="Murdoch R.W."/>
            <person name="Higgins S."/>
            <person name="Loffler F."/>
        </authorList>
    </citation>
    <scope>NUCLEOTIDE SEQUENCE</scope>
</reference>
<evidence type="ECO:0000256" key="2">
    <source>
        <dbReference type="ARBA" id="ARBA00011971"/>
    </source>
</evidence>
<dbReference type="AlphaFoldDB" id="A0A645D9G2"/>
<keyword evidence="3 8" id="KW-0328">Glycosyltransferase</keyword>
<dbReference type="PANTHER" id="PTHR43864">
    <property type="entry name" value="HYPOXANTHINE/GUANINE PHOSPHORIBOSYLTRANSFERASE"/>
    <property type="match status" value="1"/>
</dbReference>
<dbReference type="InterPro" id="IPR023031">
    <property type="entry name" value="OPRT"/>
</dbReference>
<dbReference type="PANTHER" id="PTHR43864:SF1">
    <property type="entry name" value="XANTHINE PHOSPHORIBOSYLTRANSFERASE"/>
    <property type="match status" value="1"/>
</dbReference>
<keyword evidence="6" id="KW-0665">Pyrimidine biosynthesis</keyword>
<keyword evidence="4 8" id="KW-0808">Transferase</keyword>
<evidence type="ECO:0000256" key="5">
    <source>
        <dbReference type="ARBA" id="ARBA00022726"/>
    </source>
</evidence>
<dbReference type="InterPro" id="IPR000836">
    <property type="entry name" value="PRTase_dom"/>
</dbReference>
<dbReference type="InterPro" id="IPR029057">
    <property type="entry name" value="PRTase-like"/>
</dbReference>
<feature type="domain" description="Phosphoribosyltransferase" evidence="7">
    <location>
        <begin position="2"/>
        <end position="92"/>
    </location>
</feature>
<dbReference type="InterPro" id="IPR050118">
    <property type="entry name" value="Pur/Pyrimidine_PRTase"/>
</dbReference>
<dbReference type="Pfam" id="PF00156">
    <property type="entry name" value="Pribosyltran"/>
    <property type="match status" value="1"/>
</dbReference>
<protein>
    <recommendedName>
        <fullName evidence="2">orotate phosphoribosyltransferase</fullName>
        <ecNumber evidence="2">2.4.2.10</ecNumber>
    </recommendedName>
</protein>
<dbReference type="UniPathway" id="UPA00070">
    <property type="reaction ID" value="UER00119"/>
</dbReference>
<evidence type="ECO:0000256" key="4">
    <source>
        <dbReference type="ARBA" id="ARBA00022679"/>
    </source>
</evidence>
<dbReference type="CDD" id="cd06223">
    <property type="entry name" value="PRTases_typeI"/>
    <property type="match status" value="1"/>
</dbReference>
<evidence type="ECO:0000256" key="6">
    <source>
        <dbReference type="ARBA" id="ARBA00022975"/>
    </source>
</evidence>
<comment type="pathway">
    <text evidence="1">Pyrimidine metabolism; UMP biosynthesis via de novo pathway; UMP from orotate: step 1/2.</text>
</comment>
<dbReference type="GO" id="GO:0004588">
    <property type="term" value="F:orotate phosphoribosyltransferase activity"/>
    <property type="evidence" value="ECO:0007669"/>
    <property type="project" value="UniProtKB-EC"/>
</dbReference>
<evidence type="ECO:0000259" key="7">
    <source>
        <dbReference type="Pfam" id="PF00156"/>
    </source>
</evidence>
<comment type="caution">
    <text evidence="8">The sequence shown here is derived from an EMBL/GenBank/DDBJ whole genome shotgun (WGS) entry which is preliminary data.</text>
</comment>
<name>A0A645D9G2_9ZZZZ</name>
<proteinExistence type="inferred from homology"/>
<organism evidence="8">
    <name type="scientific">bioreactor metagenome</name>
    <dbReference type="NCBI Taxonomy" id="1076179"/>
    <lineage>
        <taxon>unclassified sequences</taxon>
        <taxon>metagenomes</taxon>
        <taxon>ecological metagenomes</taxon>
    </lineage>
</organism>
<dbReference type="HAMAP" id="MF_01208">
    <property type="entry name" value="PyrE"/>
    <property type="match status" value="1"/>
</dbReference>
<evidence type="ECO:0000256" key="3">
    <source>
        <dbReference type="ARBA" id="ARBA00022676"/>
    </source>
</evidence>
<accession>A0A645D9G2</accession>
<dbReference type="GO" id="GO:0044205">
    <property type="term" value="P:'de novo' UMP biosynthetic process"/>
    <property type="evidence" value="ECO:0007669"/>
    <property type="project" value="UniProtKB-UniPathway"/>
</dbReference>
<evidence type="ECO:0000256" key="1">
    <source>
        <dbReference type="ARBA" id="ARBA00004889"/>
    </source>
</evidence>
<dbReference type="GO" id="GO:0006166">
    <property type="term" value="P:purine ribonucleoside salvage"/>
    <property type="evidence" value="ECO:0007669"/>
    <property type="project" value="UniProtKB-KW"/>
</dbReference>
<gene>
    <name evidence="8" type="primary">pyrE_46</name>
    <name evidence="8" type="ORF">SDC9_133255</name>
</gene>
<sequence>MKPTVIVGPAMGGVILAYELARAVGCKAMFAEKDGEKMAMKRGFTLTSEDRVVIIEDAVSTGGSIRKVVEVIQQSPSTLVGVAALFDRTGGKIQFEGVPFISLMEIEITSYDPSDCPLCQEHKPLIQPKS</sequence>
<dbReference type="SUPFAM" id="SSF53271">
    <property type="entry name" value="PRTase-like"/>
    <property type="match status" value="1"/>
</dbReference>